<keyword evidence="4" id="KW-1185">Reference proteome</keyword>
<gene>
    <name evidence="3" type="ORF">PoB_004730300</name>
</gene>
<evidence type="ECO:0000313" key="4">
    <source>
        <dbReference type="Proteomes" id="UP000735302"/>
    </source>
</evidence>
<reference evidence="3 4" key="1">
    <citation type="journal article" date="2021" name="Elife">
        <title>Chloroplast acquisition without the gene transfer in kleptoplastic sea slugs, Plakobranchus ocellatus.</title>
        <authorList>
            <person name="Maeda T."/>
            <person name="Takahashi S."/>
            <person name="Yoshida T."/>
            <person name="Shimamura S."/>
            <person name="Takaki Y."/>
            <person name="Nagai Y."/>
            <person name="Toyoda A."/>
            <person name="Suzuki Y."/>
            <person name="Arimoto A."/>
            <person name="Ishii H."/>
            <person name="Satoh N."/>
            <person name="Nishiyama T."/>
            <person name="Hasebe M."/>
            <person name="Maruyama T."/>
            <person name="Minagawa J."/>
            <person name="Obokata J."/>
            <person name="Shigenobu S."/>
        </authorList>
    </citation>
    <scope>NUCLEOTIDE SEQUENCE [LARGE SCALE GENOMIC DNA]</scope>
</reference>
<evidence type="ECO:0000313" key="3">
    <source>
        <dbReference type="EMBL" id="GFO20798.1"/>
    </source>
</evidence>
<dbReference type="EMBL" id="BLXT01005203">
    <property type="protein sequence ID" value="GFO20798.1"/>
    <property type="molecule type" value="Genomic_DNA"/>
</dbReference>
<proteinExistence type="predicted"/>
<evidence type="ECO:0000256" key="2">
    <source>
        <dbReference type="SAM" id="Phobius"/>
    </source>
</evidence>
<feature type="region of interest" description="Disordered" evidence="1">
    <location>
        <begin position="99"/>
        <end position="126"/>
    </location>
</feature>
<feature type="compositionally biased region" description="Polar residues" evidence="1">
    <location>
        <begin position="99"/>
        <end position="111"/>
    </location>
</feature>
<accession>A0AAV4BMK4</accession>
<keyword evidence="2" id="KW-0472">Membrane</keyword>
<keyword evidence="2" id="KW-0812">Transmembrane</keyword>
<feature type="transmembrane region" description="Helical" evidence="2">
    <location>
        <begin position="40"/>
        <end position="63"/>
    </location>
</feature>
<dbReference type="AlphaFoldDB" id="A0AAV4BMK4"/>
<sequence length="195" mass="21187">MVMISFCTDYYRCKHDGDRIYGGPDCTLVGQRLDLSTGQIIAAAVSAGLAAVLITLILVAVIIHKKRNRRIDKQASSTFGSSGSDFELKILEKGDNSSMTTGYPNHYSQHRGNSGGSSSVYNSPADAVGSRSRRLAEAVSEWRSLLASSLRGNRNKPLGETQRVPPRNSLVDFGYYNGSNFVGLKQLIHRNATST</sequence>
<protein>
    <submittedName>
        <fullName evidence="3">Uncharacterized protein</fullName>
    </submittedName>
</protein>
<evidence type="ECO:0000256" key="1">
    <source>
        <dbReference type="SAM" id="MobiDB-lite"/>
    </source>
</evidence>
<keyword evidence="2" id="KW-1133">Transmembrane helix</keyword>
<name>A0AAV4BMK4_9GAST</name>
<organism evidence="3 4">
    <name type="scientific">Plakobranchus ocellatus</name>
    <dbReference type="NCBI Taxonomy" id="259542"/>
    <lineage>
        <taxon>Eukaryota</taxon>
        <taxon>Metazoa</taxon>
        <taxon>Spiralia</taxon>
        <taxon>Lophotrochozoa</taxon>
        <taxon>Mollusca</taxon>
        <taxon>Gastropoda</taxon>
        <taxon>Heterobranchia</taxon>
        <taxon>Euthyneura</taxon>
        <taxon>Panpulmonata</taxon>
        <taxon>Sacoglossa</taxon>
        <taxon>Placobranchoidea</taxon>
        <taxon>Plakobranchidae</taxon>
        <taxon>Plakobranchus</taxon>
    </lineage>
</organism>
<dbReference type="Proteomes" id="UP000735302">
    <property type="component" value="Unassembled WGS sequence"/>
</dbReference>
<comment type="caution">
    <text evidence="3">The sequence shown here is derived from an EMBL/GenBank/DDBJ whole genome shotgun (WGS) entry which is preliminary data.</text>
</comment>